<proteinExistence type="predicted"/>
<evidence type="ECO:0000313" key="4">
    <source>
        <dbReference type="Proteomes" id="UP001601422"/>
    </source>
</evidence>
<protein>
    <submittedName>
        <fullName evidence="3">DUF6281 family protein</fullName>
    </submittedName>
</protein>
<gene>
    <name evidence="3" type="ORF">ACFYQT_29435</name>
</gene>
<dbReference type="EMBL" id="JBIAJP010000010">
    <property type="protein sequence ID" value="MFF0007541.1"/>
    <property type="molecule type" value="Genomic_DNA"/>
</dbReference>
<comment type="caution">
    <text evidence="3">The sequence shown here is derived from an EMBL/GenBank/DDBJ whole genome shotgun (WGS) entry which is preliminary data.</text>
</comment>
<feature type="chain" id="PRO_5045930520" evidence="2">
    <location>
        <begin position="23"/>
        <end position="131"/>
    </location>
</feature>
<dbReference type="Proteomes" id="UP001601422">
    <property type="component" value="Unassembled WGS sequence"/>
</dbReference>
<dbReference type="RefSeq" id="WP_389832700.1">
    <property type="nucleotide sequence ID" value="NZ_JBIAJP010000010.1"/>
</dbReference>
<feature type="region of interest" description="Disordered" evidence="1">
    <location>
        <begin position="64"/>
        <end position="83"/>
    </location>
</feature>
<keyword evidence="2" id="KW-0732">Signal</keyword>
<feature type="signal peptide" evidence="2">
    <location>
        <begin position="1"/>
        <end position="22"/>
    </location>
</feature>
<dbReference type="Pfam" id="PF19797">
    <property type="entry name" value="DUF6281"/>
    <property type="match status" value="1"/>
</dbReference>
<accession>A0ABW6N2P5</accession>
<keyword evidence="4" id="KW-1185">Reference proteome</keyword>
<evidence type="ECO:0000256" key="1">
    <source>
        <dbReference type="SAM" id="MobiDB-lite"/>
    </source>
</evidence>
<dbReference type="InterPro" id="IPR046248">
    <property type="entry name" value="DUF6281"/>
</dbReference>
<dbReference type="PROSITE" id="PS51257">
    <property type="entry name" value="PROKAR_LIPOPROTEIN"/>
    <property type="match status" value="1"/>
</dbReference>
<sequence length="131" mass="13633">MRWAKRSVLALLTAAAAASVSACEPEEDSGEAAASCVYVVTYEGRTYRDVANVEFTVGNELGTAIQPPCDDTGGRNKGEEPSTTETAYAVDGLPPTVAIAVGDAPDDVKFLAIDSGNGLPPEVKKLIADSW</sequence>
<evidence type="ECO:0000256" key="2">
    <source>
        <dbReference type="SAM" id="SignalP"/>
    </source>
</evidence>
<reference evidence="3 4" key="1">
    <citation type="submission" date="2024-10" db="EMBL/GenBank/DDBJ databases">
        <title>The Natural Products Discovery Center: Release of the First 8490 Sequenced Strains for Exploring Actinobacteria Biosynthetic Diversity.</title>
        <authorList>
            <person name="Kalkreuter E."/>
            <person name="Kautsar S.A."/>
            <person name="Yang D."/>
            <person name="Bader C.D."/>
            <person name="Teijaro C.N."/>
            <person name="Fluegel L."/>
            <person name="Davis C.M."/>
            <person name="Simpson J.R."/>
            <person name="Lauterbach L."/>
            <person name="Steele A.D."/>
            <person name="Gui C."/>
            <person name="Meng S."/>
            <person name="Li G."/>
            <person name="Viehrig K."/>
            <person name="Ye F."/>
            <person name="Su P."/>
            <person name="Kiefer A.F."/>
            <person name="Nichols A."/>
            <person name="Cepeda A.J."/>
            <person name="Yan W."/>
            <person name="Fan B."/>
            <person name="Jiang Y."/>
            <person name="Adhikari A."/>
            <person name="Zheng C.-J."/>
            <person name="Schuster L."/>
            <person name="Cowan T.M."/>
            <person name="Smanski M.J."/>
            <person name="Chevrette M.G."/>
            <person name="De Carvalho L.P.S."/>
            <person name="Shen B."/>
        </authorList>
    </citation>
    <scope>NUCLEOTIDE SEQUENCE [LARGE SCALE GENOMIC DNA]</scope>
    <source>
        <strain evidence="3 4">NPDC005497</strain>
    </source>
</reference>
<name>A0ABW6N2P5_9ACTN</name>
<organism evidence="3 4">
    <name type="scientific">Streptomyces tibetensis</name>
    <dbReference type="NCBI Taxonomy" id="2382123"/>
    <lineage>
        <taxon>Bacteria</taxon>
        <taxon>Bacillati</taxon>
        <taxon>Actinomycetota</taxon>
        <taxon>Actinomycetes</taxon>
        <taxon>Kitasatosporales</taxon>
        <taxon>Streptomycetaceae</taxon>
        <taxon>Streptomyces</taxon>
    </lineage>
</organism>
<evidence type="ECO:0000313" key="3">
    <source>
        <dbReference type="EMBL" id="MFF0007541.1"/>
    </source>
</evidence>